<keyword evidence="3" id="KW-1185">Reference proteome</keyword>
<dbReference type="EMBL" id="FQUC01000001">
    <property type="protein sequence ID" value="SHE35356.1"/>
    <property type="molecule type" value="Genomic_DNA"/>
</dbReference>
<organism evidence="2 3">
    <name type="scientific">Dysgonomonas macrotermitis</name>
    <dbReference type="NCBI Taxonomy" id="1346286"/>
    <lineage>
        <taxon>Bacteria</taxon>
        <taxon>Pseudomonadati</taxon>
        <taxon>Bacteroidota</taxon>
        <taxon>Bacteroidia</taxon>
        <taxon>Bacteroidales</taxon>
        <taxon>Dysgonomonadaceae</taxon>
        <taxon>Dysgonomonas</taxon>
    </lineage>
</organism>
<evidence type="ECO:0000313" key="2">
    <source>
        <dbReference type="EMBL" id="SHE35356.1"/>
    </source>
</evidence>
<dbReference type="STRING" id="1346286.SAMN05444362_101144"/>
<dbReference type="RefSeq" id="WP_236689346.1">
    <property type="nucleotide sequence ID" value="NZ_BBXL01000001.1"/>
</dbReference>
<dbReference type="AlphaFoldDB" id="A0A1M4ST40"/>
<dbReference type="Proteomes" id="UP000184480">
    <property type="component" value="Unassembled WGS sequence"/>
</dbReference>
<protein>
    <submittedName>
        <fullName evidence="2">Predicted ATPase</fullName>
    </submittedName>
</protein>
<gene>
    <name evidence="2" type="ORF">SAMN05444362_101144</name>
</gene>
<dbReference type="Gene3D" id="3.40.50.300">
    <property type="entry name" value="P-loop containing nucleotide triphosphate hydrolases"/>
    <property type="match status" value="1"/>
</dbReference>
<sequence>MQKDNYYIITGGPGAGKISLINELQTKGFKCIREAAREIIRQQVQIKGRALPWADIKEYSKLMLDQSIIDYQTNIDLEETIFFDRGIPDTFGYEQLMNLPYNSHLDFVLKDFRYNPVAFILPPWKEIYETDSERKQDFAIAVETFHVMRATYRSSGYRLIELPCIPVEERADFILRHLKMV</sequence>
<dbReference type="SUPFAM" id="SSF52540">
    <property type="entry name" value="P-loop containing nucleoside triphosphate hydrolases"/>
    <property type="match status" value="1"/>
</dbReference>
<dbReference type="Pfam" id="PF13521">
    <property type="entry name" value="AAA_28"/>
    <property type="match status" value="1"/>
</dbReference>
<evidence type="ECO:0000313" key="3">
    <source>
        <dbReference type="Proteomes" id="UP000184480"/>
    </source>
</evidence>
<name>A0A1M4ST40_9BACT</name>
<proteinExistence type="predicted"/>
<reference evidence="3" key="1">
    <citation type="submission" date="2016-11" db="EMBL/GenBank/DDBJ databases">
        <authorList>
            <person name="Varghese N."/>
            <person name="Submissions S."/>
        </authorList>
    </citation>
    <scope>NUCLEOTIDE SEQUENCE [LARGE SCALE GENOMIC DNA]</scope>
    <source>
        <strain evidence="3">DSM 27370</strain>
    </source>
</reference>
<accession>A0A1M4ST40</accession>
<feature type="domain" description="NadR/Ttd14 AAA" evidence="1">
    <location>
        <begin position="7"/>
        <end position="170"/>
    </location>
</feature>
<evidence type="ECO:0000259" key="1">
    <source>
        <dbReference type="Pfam" id="PF13521"/>
    </source>
</evidence>
<dbReference type="InterPro" id="IPR027417">
    <property type="entry name" value="P-loop_NTPase"/>
</dbReference>
<dbReference type="InterPro" id="IPR038727">
    <property type="entry name" value="NadR/Ttd14_AAA_dom"/>
</dbReference>